<feature type="transmembrane region" description="Helical" evidence="6">
    <location>
        <begin position="42"/>
        <end position="63"/>
    </location>
</feature>
<feature type="transmembrane region" description="Helical" evidence="6">
    <location>
        <begin position="444"/>
        <end position="466"/>
    </location>
</feature>
<feature type="transmembrane region" description="Helical" evidence="6">
    <location>
        <begin position="186"/>
        <end position="208"/>
    </location>
</feature>
<organism evidence="7 8">
    <name type="scientific">Romboutsia ilealis</name>
    <dbReference type="NCBI Taxonomy" id="1115758"/>
    <lineage>
        <taxon>Bacteria</taxon>
        <taxon>Bacillati</taxon>
        <taxon>Bacillota</taxon>
        <taxon>Clostridia</taxon>
        <taxon>Peptostreptococcales</taxon>
        <taxon>Peptostreptococcaceae</taxon>
        <taxon>Romboutsia</taxon>
    </lineage>
</organism>
<keyword evidence="2" id="KW-1003">Cell membrane</keyword>
<dbReference type="PIRSF" id="PIRSF038958">
    <property type="entry name" value="PG_synth_SpoVB"/>
    <property type="match status" value="1"/>
</dbReference>
<dbReference type="InterPro" id="IPR002797">
    <property type="entry name" value="Polysacc_synth"/>
</dbReference>
<dbReference type="KEGG" id="ril:CRIB_589"/>
<evidence type="ECO:0000256" key="1">
    <source>
        <dbReference type="ARBA" id="ARBA00004651"/>
    </source>
</evidence>
<evidence type="ECO:0000256" key="4">
    <source>
        <dbReference type="ARBA" id="ARBA00022989"/>
    </source>
</evidence>
<keyword evidence="5 6" id="KW-0472">Membrane</keyword>
<feature type="transmembrane region" description="Helical" evidence="6">
    <location>
        <begin position="7"/>
        <end position="30"/>
    </location>
</feature>
<feature type="transmembrane region" description="Helical" evidence="6">
    <location>
        <begin position="124"/>
        <end position="146"/>
    </location>
</feature>
<evidence type="ECO:0000256" key="2">
    <source>
        <dbReference type="ARBA" id="ARBA00022475"/>
    </source>
</evidence>
<dbReference type="Pfam" id="PF01943">
    <property type="entry name" value="Polysacc_synt"/>
    <property type="match status" value="1"/>
</dbReference>
<sequence>MKRKKLIMNAFILTFTTMMIGFVSTSFRVYLSNKIGSEGMGLYQLIMSIHIMTTTLAISGIRVTTTRLIAEELGRSNIKNIKSILAKAIFYSLLFSTTTFLLFYNFADIIALKWIGDSRAIIPIKILSCSLPFIGISACFHGYFYGMRKIIKSISSDIVEVGTMMIIIVSFMGICLPKGLNFTCTLIAVGTSLGNIASAIYFCILFLFEKKSGYKSGYSRNNKYSFFKIFSISFPIACSSYIQTGLKTVEDLLIPDALRKYGSSTASSLSIFGMIKGMALPILNFPSIFLASFSTLIIPEIAEANALNQHKRVIYMISKVFKFTLLIAVFASGLFMIFYNELGLAIYNDTQVGLMMKILAPLIPFMYLDRIVDGSLNALDYQMSTLKFNLIDMAVRIFLILYLIPKKGIEGFIIVLFAGTLLNASLSIHKLLKATNIHFRLFDWIIKPAFCITLASYCIKYSLPYINFNLHISIQIILTMALYLVLLIISGCITKKDILWFIEDFKAEPICVEWNDLSIYKRF</sequence>
<evidence type="ECO:0000256" key="6">
    <source>
        <dbReference type="SAM" id="Phobius"/>
    </source>
</evidence>
<dbReference type="PANTHER" id="PTHR30250">
    <property type="entry name" value="PST FAMILY PREDICTED COLANIC ACID TRANSPORTER"/>
    <property type="match status" value="1"/>
</dbReference>
<dbReference type="RefSeq" id="WP_243633562.1">
    <property type="nucleotide sequence ID" value="NZ_JAVSGX010000075.1"/>
</dbReference>
<feature type="transmembrane region" description="Helical" evidence="6">
    <location>
        <begin position="278"/>
        <end position="299"/>
    </location>
</feature>
<evidence type="ECO:0000256" key="5">
    <source>
        <dbReference type="ARBA" id="ARBA00023136"/>
    </source>
</evidence>
<dbReference type="EMBL" id="LN555523">
    <property type="protein sequence ID" value="CED93342.1"/>
    <property type="molecule type" value="Genomic_DNA"/>
</dbReference>
<accession>A0A1V1HZD6</accession>
<dbReference type="GO" id="GO:0005886">
    <property type="term" value="C:plasma membrane"/>
    <property type="evidence" value="ECO:0007669"/>
    <property type="project" value="UniProtKB-SubCell"/>
</dbReference>
<evidence type="ECO:0000313" key="7">
    <source>
        <dbReference type="EMBL" id="CED93342.1"/>
    </source>
</evidence>
<keyword evidence="4 6" id="KW-1133">Transmembrane helix</keyword>
<feature type="transmembrane region" description="Helical" evidence="6">
    <location>
        <begin position="411"/>
        <end position="432"/>
    </location>
</feature>
<keyword evidence="8" id="KW-1185">Reference proteome</keyword>
<keyword evidence="3 6" id="KW-0812">Transmembrane</keyword>
<feature type="transmembrane region" description="Helical" evidence="6">
    <location>
        <begin position="158"/>
        <end position="180"/>
    </location>
</feature>
<dbReference type="InterPro" id="IPR050833">
    <property type="entry name" value="Poly_Biosynth_Transport"/>
</dbReference>
<dbReference type="Proteomes" id="UP000245622">
    <property type="component" value="Chromosome 1"/>
</dbReference>
<evidence type="ECO:0000313" key="8">
    <source>
        <dbReference type="Proteomes" id="UP000245622"/>
    </source>
</evidence>
<dbReference type="PANTHER" id="PTHR30250:SF21">
    <property type="entry name" value="LIPID II FLIPPASE MURJ"/>
    <property type="match status" value="1"/>
</dbReference>
<feature type="transmembrane region" description="Helical" evidence="6">
    <location>
        <begin position="472"/>
        <end position="493"/>
    </location>
</feature>
<reference evidence="7 8" key="1">
    <citation type="submission" date="2014-04" db="EMBL/GenBank/DDBJ databases">
        <authorList>
            <person name="Hornung B.V."/>
        </authorList>
    </citation>
    <scope>NUCLEOTIDE SEQUENCE [LARGE SCALE GENOMIC DNA]</scope>
    <source>
        <strain evidence="7 8">CRIB</strain>
    </source>
</reference>
<evidence type="ECO:0000256" key="3">
    <source>
        <dbReference type="ARBA" id="ARBA00022692"/>
    </source>
</evidence>
<dbReference type="AlphaFoldDB" id="A0A1V1HZD6"/>
<proteinExistence type="predicted"/>
<protein>
    <submittedName>
        <fullName evidence="7">Stage V sporulation protein B</fullName>
    </submittedName>
</protein>
<feature type="transmembrane region" description="Helical" evidence="6">
    <location>
        <begin position="84"/>
        <end position="104"/>
    </location>
</feature>
<comment type="subcellular location">
    <subcellularLocation>
        <location evidence="1">Cell membrane</location>
        <topology evidence="1">Multi-pass membrane protein</topology>
    </subcellularLocation>
</comment>
<feature type="transmembrane region" description="Helical" evidence="6">
    <location>
        <begin position="320"/>
        <end position="339"/>
    </location>
</feature>
<gene>
    <name evidence="7" type="ORF">CRIB_589</name>
</gene>
<dbReference type="InterPro" id="IPR024923">
    <property type="entry name" value="PG_synth_SpoVB"/>
</dbReference>
<name>A0A1V1HZD6_9FIRM</name>
<feature type="transmembrane region" description="Helical" evidence="6">
    <location>
        <begin position="229"/>
        <end position="246"/>
    </location>
</feature>
<dbReference type="GeneID" id="82204774"/>